<accession>A0A3G8GXK7</accession>
<evidence type="ECO:0008006" key="3">
    <source>
        <dbReference type="Google" id="ProtNLM"/>
    </source>
</evidence>
<dbReference type="Proteomes" id="UP000270411">
    <property type="component" value="Chromosome 1"/>
</dbReference>
<dbReference type="AlphaFoldDB" id="A0A3G8GXK7"/>
<dbReference type="EMBL" id="CP033969">
    <property type="protein sequence ID" value="AZG12973.1"/>
    <property type="molecule type" value="Genomic_DNA"/>
</dbReference>
<protein>
    <recommendedName>
        <fullName evidence="3">PDZ domain-containing protein</fullName>
    </recommendedName>
</protein>
<dbReference type="OrthoDB" id="9131234at2"/>
<organism evidence="1 2">
    <name type="scientific">Cupriavidus pauculus</name>
    <dbReference type="NCBI Taxonomy" id="82633"/>
    <lineage>
        <taxon>Bacteria</taxon>
        <taxon>Pseudomonadati</taxon>
        <taxon>Pseudomonadota</taxon>
        <taxon>Betaproteobacteria</taxon>
        <taxon>Burkholderiales</taxon>
        <taxon>Burkholderiaceae</taxon>
        <taxon>Cupriavidus</taxon>
    </lineage>
</organism>
<dbReference type="PROSITE" id="PS51257">
    <property type="entry name" value="PROKAR_LIPOPROTEIN"/>
    <property type="match status" value="1"/>
</dbReference>
<dbReference type="SUPFAM" id="SSF50156">
    <property type="entry name" value="PDZ domain-like"/>
    <property type="match status" value="1"/>
</dbReference>
<dbReference type="InterPro" id="IPR036034">
    <property type="entry name" value="PDZ_sf"/>
</dbReference>
<reference evidence="2" key="1">
    <citation type="submission" date="2018-11" db="EMBL/GenBank/DDBJ databases">
        <title>FDA dAtabase for Regulatory Grade micrObial Sequences (FDA-ARGOS): Supporting development and validation of Infectious Disease Dx tests.</title>
        <authorList>
            <person name="Goldberg B."/>
            <person name="Campos J."/>
            <person name="Tallon L."/>
            <person name="Sadzewicz L."/>
            <person name="Zhao X."/>
            <person name="Vavikolanu K."/>
            <person name="Mehta A."/>
            <person name="Aluvathingal J."/>
            <person name="Nadendla S."/>
            <person name="Geyer C."/>
            <person name="Nandy P."/>
            <person name="Yan Y."/>
            <person name="Sichtig H."/>
        </authorList>
    </citation>
    <scope>NUCLEOTIDE SEQUENCE [LARGE SCALE GENOMIC DNA]</scope>
    <source>
        <strain evidence="2">FDAARGOS_614</strain>
    </source>
</reference>
<dbReference type="RefSeq" id="WP_124682856.1">
    <property type="nucleotide sequence ID" value="NZ_CP033969.1"/>
</dbReference>
<name>A0A3G8GXK7_9BURK</name>
<evidence type="ECO:0000313" key="1">
    <source>
        <dbReference type="EMBL" id="AZG12973.1"/>
    </source>
</evidence>
<proteinExistence type="predicted"/>
<dbReference type="Gene3D" id="2.30.42.10">
    <property type="match status" value="1"/>
</dbReference>
<sequence>MKPFRLVAALPLGIAVLQGCGIQPAAAPAPTPRAASAAVLTLPIARGERWIADATDASGQPLRILLDTGTTFALFDADGPVATRPLAQADRDRLLAQGAILRPVDASGLEVETPTGSTWMPLGLAPALRIQHWSIPAGQLAMVSDLDGFNARANRPIDGILGIEAMRQLTWRADHVEGRLTAYADTPPAHDWQQCTFLTLETSQRMPVIPYALPPDRGGFLGIDTGSNGELTIPTDDFDRMADAREFDGLGWTWGHGLSGEPAFAREGLLAGMQIGRQRLPKLSVERRDISPQIGLGVLARMDRFELDFRHYRFCFDMTPDARDSQVSTLGAALTRTDAGIRVQALTPEGRLGRSGAREADVIVTIDKTDVATLTSAQIEARLEDPKTAEIGVRRAGKMVGVGLVRM</sequence>
<dbReference type="KEGG" id="cpau:EHF44_05690"/>
<gene>
    <name evidence="1" type="ORF">EHF44_05690</name>
</gene>
<evidence type="ECO:0000313" key="2">
    <source>
        <dbReference type="Proteomes" id="UP000270411"/>
    </source>
</evidence>